<dbReference type="PANTHER" id="PTHR15073:SF1">
    <property type="entry name" value="RETICULOCYTE-BINDING PROTEIN HOMOLOG 2A"/>
    <property type="match status" value="1"/>
</dbReference>
<dbReference type="InterPro" id="IPR051483">
    <property type="entry name" value="MAP7_domain-containing"/>
</dbReference>
<evidence type="ECO:0000256" key="1">
    <source>
        <dbReference type="ARBA" id="ARBA00007525"/>
    </source>
</evidence>
<dbReference type="GO" id="GO:0015630">
    <property type="term" value="C:microtubule cytoskeleton"/>
    <property type="evidence" value="ECO:0007669"/>
    <property type="project" value="TreeGrafter"/>
</dbReference>
<feature type="region of interest" description="Disordered" evidence="3">
    <location>
        <begin position="1"/>
        <end position="83"/>
    </location>
</feature>
<feature type="compositionally biased region" description="Polar residues" evidence="3">
    <location>
        <begin position="18"/>
        <end position="34"/>
    </location>
</feature>
<evidence type="ECO:0000256" key="3">
    <source>
        <dbReference type="SAM" id="MobiDB-lite"/>
    </source>
</evidence>
<evidence type="ECO:0000256" key="2">
    <source>
        <dbReference type="ARBA" id="ARBA00023054"/>
    </source>
</evidence>
<evidence type="ECO:0000313" key="4">
    <source>
        <dbReference type="EMBL" id="CAB3263632.1"/>
    </source>
</evidence>
<name>A0A6F9DJM5_9ASCI</name>
<dbReference type="EMBL" id="LR787770">
    <property type="protein sequence ID" value="CAB3263632.1"/>
    <property type="molecule type" value="mRNA"/>
</dbReference>
<feature type="compositionally biased region" description="Basic and acidic residues" evidence="3">
    <location>
        <begin position="107"/>
        <end position="160"/>
    </location>
</feature>
<accession>A0A6F9DJM5</accession>
<dbReference type="PANTHER" id="PTHR15073">
    <property type="entry name" value="MICROTUBULE-ASSOCIATED PROTEIN"/>
    <property type="match status" value="1"/>
</dbReference>
<reference evidence="4" key="1">
    <citation type="submission" date="2020-04" db="EMBL/GenBank/DDBJ databases">
        <authorList>
            <person name="Neveu A P."/>
        </authorList>
    </citation>
    <scope>NUCLEOTIDE SEQUENCE</scope>
    <source>
        <tissue evidence="4">Whole embryo</tissue>
    </source>
</reference>
<feature type="compositionally biased region" description="Polar residues" evidence="3">
    <location>
        <begin position="248"/>
        <end position="267"/>
    </location>
</feature>
<feature type="region of interest" description="Disordered" evidence="3">
    <location>
        <begin position="177"/>
        <end position="231"/>
    </location>
</feature>
<feature type="region of interest" description="Disordered" evidence="3">
    <location>
        <begin position="246"/>
        <end position="267"/>
    </location>
</feature>
<organism evidence="4">
    <name type="scientific">Phallusia mammillata</name>
    <dbReference type="NCBI Taxonomy" id="59560"/>
    <lineage>
        <taxon>Eukaryota</taxon>
        <taxon>Metazoa</taxon>
        <taxon>Chordata</taxon>
        <taxon>Tunicata</taxon>
        <taxon>Ascidiacea</taxon>
        <taxon>Phlebobranchia</taxon>
        <taxon>Ascidiidae</taxon>
        <taxon>Phallusia</taxon>
    </lineage>
</organism>
<proteinExistence type="evidence at transcript level"/>
<dbReference type="AlphaFoldDB" id="A0A6F9DJM5"/>
<dbReference type="GO" id="GO:0000226">
    <property type="term" value="P:microtubule cytoskeleton organization"/>
    <property type="evidence" value="ECO:0007669"/>
    <property type="project" value="TreeGrafter"/>
</dbReference>
<feature type="region of interest" description="Disordered" evidence="3">
    <location>
        <begin position="101"/>
        <end position="160"/>
    </location>
</feature>
<gene>
    <name evidence="4" type="primary">Map7</name>
</gene>
<keyword evidence="2" id="KW-0175">Coiled coil</keyword>
<comment type="similarity">
    <text evidence="1">Belongs to the MAP7 family.</text>
</comment>
<sequence>MDIQEEGNASFNGDGKTSHPSSDNVNTSAVTSSPFALHAENKQNESQTNNTDKQENAPKSHSLRAPYAQPVLDASKLTGTKRSSVDERIALVRERRLHHQQALEQEAQMRRAKDDAAYAKWEQTQEERRRKMDENREKEEARRKEVELRKKQRLDEEKKRAETIVARTEQQATVVLRQKRTASVDRTKRWSWGAGGDDDKPSGNAGSGRVGYGSPTAVGSMQRDDRFSKSPLLMGTAHMAFASGLRSYDSSPVSNTSKQSSPGNGLC</sequence>
<protein>
    <submittedName>
        <fullName evidence="4">Ensconsin-like</fullName>
    </submittedName>
</protein>